<proteinExistence type="predicted"/>
<reference evidence="2 3" key="1">
    <citation type="journal article" date="2016" name="Nat. Commun.">
        <title>Thousands of microbial genomes shed light on interconnected biogeochemical processes in an aquifer system.</title>
        <authorList>
            <person name="Anantharaman K."/>
            <person name="Brown C.T."/>
            <person name="Hug L.A."/>
            <person name="Sharon I."/>
            <person name="Castelle C.J."/>
            <person name="Probst A.J."/>
            <person name="Thomas B.C."/>
            <person name="Singh A."/>
            <person name="Wilkins M.J."/>
            <person name="Karaoz U."/>
            <person name="Brodie E.L."/>
            <person name="Williams K.H."/>
            <person name="Hubbard S.S."/>
            <person name="Banfield J.F."/>
        </authorList>
    </citation>
    <scope>NUCLEOTIDE SEQUENCE [LARGE SCALE GENOMIC DNA]</scope>
</reference>
<organism evidence="2 3">
    <name type="scientific">Candidatus Woykebacteria bacterium RBG_19FT_COMBO_43_10</name>
    <dbReference type="NCBI Taxonomy" id="1802598"/>
    <lineage>
        <taxon>Bacteria</taxon>
        <taxon>Candidatus Woykeibacteriota</taxon>
    </lineage>
</organism>
<comment type="caution">
    <text evidence="2">The sequence shown here is derived from an EMBL/GenBank/DDBJ whole genome shotgun (WGS) entry which is preliminary data.</text>
</comment>
<evidence type="ECO:0000256" key="1">
    <source>
        <dbReference type="SAM" id="Phobius"/>
    </source>
</evidence>
<keyword evidence="1" id="KW-1133">Transmembrane helix</keyword>
<evidence type="ECO:0000313" key="2">
    <source>
        <dbReference type="EMBL" id="OGY26464.1"/>
    </source>
</evidence>
<dbReference type="EMBL" id="MHCU01000069">
    <property type="protein sequence ID" value="OGY26464.1"/>
    <property type="molecule type" value="Genomic_DNA"/>
</dbReference>
<dbReference type="AlphaFoldDB" id="A0A1G1WFM7"/>
<keyword evidence="1" id="KW-0812">Transmembrane</keyword>
<feature type="transmembrane region" description="Helical" evidence="1">
    <location>
        <begin position="14"/>
        <end position="34"/>
    </location>
</feature>
<name>A0A1G1WFM7_9BACT</name>
<feature type="transmembrane region" description="Helical" evidence="1">
    <location>
        <begin position="46"/>
        <end position="70"/>
    </location>
</feature>
<feature type="transmembrane region" description="Helical" evidence="1">
    <location>
        <begin position="76"/>
        <end position="98"/>
    </location>
</feature>
<keyword evidence="1" id="KW-0472">Membrane</keyword>
<accession>A0A1G1WFM7</accession>
<evidence type="ECO:0000313" key="3">
    <source>
        <dbReference type="Proteomes" id="UP000176645"/>
    </source>
</evidence>
<dbReference type="Proteomes" id="UP000176645">
    <property type="component" value="Unassembled WGS sequence"/>
</dbReference>
<protein>
    <submittedName>
        <fullName evidence="2">Uncharacterized protein</fullName>
    </submittedName>
</protein>
<sequence>MRVRGGDLMTMEGIVSLVMATYFVGLLLGSHNYFRRHKSDRSWSQLFLDFPGAMIFGAIVSPLMLVSLLLLCLTAVIVVIDTILILVVYLVGFIPGTLEKLDISREDLIPELKKTYLGYLGWWREWLMPSE</sequence>
<gene>
    <name evidence="2" type="ORF">A2Z42_00975</name>
</gene>